<comment type="caution">
    <text evidence="2">The sequence shown here is derived from an EMBL/GenBank/DDBJ whole genome shotgun (WGS) entry which is preliminary data.</text>
</comment>
<name>M0GDM3_HALPT</name>
<organism evidence="2 3">
    <name type="scientific">Haloferax prahovense (strain DSM 18310 / JCM 13924 / TL6)</name>
    <dbReference type="NCBI Taxonomy" id="1227461"/>
    <lineage>
        <taxon>Archaea</taxon>
        <taxon>Methanobacteriati</taxon>
        <taxon>Methanobacteriota</taxon>
        <taxon>Stenosarchaea group</taxon>
        <taxon>Halobacteria</taxon>
        <taxon>Halobacteriales</taxon>
        <taxon>Haloferacaceae</taxon>
        <taxon>Haloferax</taxon>
    </lineage>
</organism>
<evidence type="ECO:0000313" key="3">
    <source>
        <dbReference type="Proteomes" id="UP000011559"/>
    </source>
</evidence>
<dbReference type="AlphaFoldDB" id="M0GDM3"/>
<feature type="region of interest" description="Disordered" evidence="1">
    <location>
        <begin position="1"/>
        <end position="27"/>
    </location>
</feature>
<gene>
    <name evidence="2" type="ORF">C457_10876</name>
</gene>
<feature type="compositionally biased region" description="Polar residues" evidence="1">
    <location>
        <begin position="89"/>
        <end position="108"/>
    </location>
</feature>
<sequence>MEVSVERDGNQVYRGEPEATAGDDVSPGGVVLPCEWGTEVGEYVVQARIDTRTDWKSIALTDYDADMISLMLSIGDVNTDRGDDPGLSFWTTSNANESCESPTETSKS</sequence>
<protein>
    <submittedName>
        <fullName evidence="2">Uncharacterized protein</fullName>
    </submittedName>
</protein>
<accession>M0GDM3</accession>
<evidence type="ECO:0000313" key="2">
    <source>
        <dbReference type="EMBL" id="ELZ68909.1"/>
    </source>
</evidence>
<dbReference type="Proteomes" id="UP000011559">
    <property type="component" value="Unassembled WGS sequence"/>
</dbReference>
<proteinExistence type="predicted"/>
<dbReference type="EMBL" id="AOLG01000031">
    <property type="protein sequence ID" value="ELZ68909.1"/>
    <property type="molecule type" value="Genomic_DNA"/>
</dbReference>
<feature type="region of interest" description="Disordered" evidence="1">
    <location>
        <begin position="83"/>
        <end position="108"/>
    </location>
</feature>
<keyword evidence="3" id="KW-1185">Reference proteome</keyword>
<reference evidence="2 3" key="1">
    <citation type="journal article" date="2014" name="PLoS Genet.">
        <title>Phylogenetically driven sequencing of extremely halophilic archaea reveals strategies for static and dynamic osmo-response.</title>
        <authorList>
            <person name="Becker E.A."/>
            <person name="Seitzer P.M."/>
            <person name="Tritt A."/>
            <person name="Larsen D."/>
            <person name="Krusor M."/>
            <person name="Yao A.I."/>
            <person name="Wu D."/>
            <person name="Madern D."/>
            <person name="Eisen J.A."/>
            <person name="Darling A.E."/>
            <person name="Facciotti M.T."/>
        </authorList>
    </citation>
    <scope>NUCLEOTIDE SEQUENCE [LARGE SCALE GENOMIC DNA]</scope>
    <source>
        <strain evidence="3">DSM 18310 / JCM 13924 / TL6</strain>
    </source>
</reference>
<evidence type="ECO:0000256" key="1">
    <source>
        <dbReference type="SAM" id="MobiDB-lite"/>
    </source>
</evidence>